<dbReference type="PANTHER" id="PTHR23056">
    <property type="entry name" value="CALCINEURIN B"/>
    <property type="match status" value="1"/>
</dbReference>
<dbReference type="Gene3D" id="1.10.238.10">
    <property type="entry name" value="EF-hand"/>
    <property type="match status" value="1"/>
</dbReference>
<evidence type="ECO:0000259" key="2">
    <source>
        <dbReference type="PROSITE" id="PS50222"/>
    </source>
</evidence>
<organism evidence="3">
    <name type="scientific">marine metagenome</name>
    <dbReference type="NCBI Taxonomy" id="408172"/>
    <lineage>
        <taxon>unclassified sequences</taxon>
        <taxon>metagenomes</taxon>
        <taxon>ecological metagenomes</taxon>
    </lineage>
</organism>
<evidence type="ECO:0000256" key="1">
    <source>
        <dbReference type="ARBA" id="ARBA00022737"/>
    </source>
</evidence>
<dbReference type="InterPro" id="IPR002048">
    <property type="entry name" value="EF_hand_dom"/>
</dbReference>
<dbReference type="GO" id="GO:0019900">
    <property type="term" value="F:kinase binding"/>
    <property type="evidence" value="ECO:0007669"/>
    <property type="project" value="InterPro"/>
</dbReference>
<reference evidence="3" key="1">
    <citation type="submission" date="2018-05" db="EMBL/GenBank/DDBJ databases">
        <authorList>
            <person name="Lanie J.A."/>
            <person name="Ng W.-L."/>
            <person name="Kazmierczak K.M."/>
            <person name="Andrzejewski T.M."/>
            <person name="Davidsen T.M."/>
            <person name="Wayne K.J."/>
            <person name="Tettelin H."/>
            <person name="Glass J.I."/>
            <person name="Rusch D."/>
            <person name="Podicherti R."/>
            <person name="Tsui H.-C.T."/>
            <person name="Winkler M.E."/>
        </authorList>
    </citation>
    <scope>NUCLEOTIDE SEQUENCE</scope>
</reference>
<evidence type="ECO:0000313" key="3">
    <source>
        <dbReference type="EMBL" id="SVC57733.1"/>
    </source>
</evidence>
<dbReference type="InterPro" id="IPR018247">
    <property type="entry name" value="EF_Hand_1_Ca_BS"/>
</dbReference>
<proteinExistence type="predicted"/>
<protein>
    <recommendedName>
        <fullName evidence="2">EF-hand domain-containing protein</fullName>
    </recommendedName>
</protein>
<accession>A0A382N969</accession>
<name>A0A382N969_9ZZZZ</name>
<feature type="domain" description="EF-hand" evidence="2">
    <location>
        <begin position="78"/>
        <end position="113"/>
    </location>
</feature>
<dbReference type="PROSITE" id="PS50222">
    <property type="entry name" value="EF_HAND_2"/>
    <property type="match status" value="2"/>
</dbReference>
<dbReference type="SMART" id="SM00054">
    <property type="entry name" value="EFh"/>
    <property type="match status" value="2"/>
</dbReference>
<feature type="non-terminal residue" evidence="3">
    <location>
        <position position="141"/>
    </location>
</feature>
<dbReference type="GO" id="GO:0019722">
    <property type="term" value="P:calcium-mediated signaling"/>
    <property type="evidence" value="ECO:0007669"/>
    <property type="project" value="InterPro"/>
</dbReference>
<dbReference type="Pfam" id="PF00036">
    <property type="entry name" value="EF-hand_1"/>
    <property type="match status" value="1"/>
</dbReference>
<dbReference type="SUPFAM" id="SSF47473">
    <property type="entry name" value="EF-hand"/>
    <property type="match status" value="1"/>
</dbReference>
<sequence>MVNRSKKLAGPFLVQLRNRFREIAGKDNRIDRQEFHESMVIGNDAITDRVFDIFDKDHNNYIDSEEFLLGFQSLINGSEEDLIRFAFDIHDLDSSGDIDHEELRILIKDSLNKNDLDFDPYQIDLLVDEFFRKADTDKSET</sequence>
<gene>
    <name evidence="3" type="ORF">METZ01_LOCUS310587</name>
</gene>
<dbReference type="EMBL" id="UINC01098878">
    <property type="protein sequence ID" value="SVC57733.1"/>
    <property type="molecule type" value="Genomic_DNA"/>
</dbReference>
<dbReference type="PROSITE" id="PS00018">
    <property type="entry name" value="EF_HAND_1"/>
    <property type="match status" value="2"/>
</dbReference>
<dbReference type="AlphaFoldDB" id="A0A382N969"/>
<dbReference type="GO" id="GO:0005509">
    <property type="term" value="F:calcium ion binding"/>
    <property type="evidence" value="ECO:0007669"/>
    <property type="project" value="InterPro"/>
</dbReference>
<dbReference type="InterPro" id="IPR045198">
    <property type="entry name" value="CNBL1-10"/>
</dbReference>
<keyword evidence="1" id="KW-0677">Repeat</keyword>
<dbReference type="Pfam" id="PF13202">
    <property type="entry name" value="EF-hand_5"/>
    <property type="match status" value="1"/>
</dbReference>
<dbReference type="PANTHER" id="PTHR23056:SF110">
    <property type="entry name" value="CALMODULIN"/>
    <property type="match status" value="1"/>
</dbReference>
<dbReference type="InterPro" id="IPR011992">
    <property type="entry name" value="EF-hand-dom_pair"/>
</dbReference>
<feature type="domain" description="EF-hand" evidence="2">
    <location>
        <begin position="42"/>
        <end position="77"/>
    </location>
</feature>